<evidence type="ECO:0000256" key="4">
    <source>
        <dbReference type="SAM" id="SignalP"/>
    </source>
</evidence>
<dbReference type="Proteomes" id="UP000642070">
    <property type="component" value="Unassembled WGS sequence"/>
</dbReference>
<dbReference type="PROSITE" id="PS51257">
    <property type="entry name" value="PROKAR_LIPOPROTEIN"/>
    <property type="match status" value="1"/>
</dbReference>
<protein>
    <submittedName>
        <fullName evidence="5">Sugar ABC transporter substrate-binding protein</fullName>
    </submittedName>
</protein>
<keyword evidence="6" id="KW-1185">Reference proteome</keyword>
<feature type="chain" id="PRO_5038978260" evidence="4">
    <location>
        <begin position="18"/>
        <end position="415"/>
    </location>
</feature>
<feature type="signal peptide" evidence="4">
    <location>
        <begin position="1"/>
        <end position="17"/>
    </location>
</feature>
<sequence length="415" mass="43997">MKRSMTAVVLAAALALAACGRDAGGDQEDARPVGEGKAKGEITVWAMGAEGEKLGAFAQAFSKDNPDAKVTVTAVPWDAAHQKIASAIAAKQTPDVSMIGTTWMGEFAKTGALDPTPTLFDKGDYFSGAWDTTVVGGTSYAVPWYVETRAIYYRTDLAQKAGLSKPPQTWDELKAMAKAMQQQGGAQWGFNLQPGSTGAWQSFLPFAWSNGAEIVKDGKFTLDTPELVEAMTYWQSFFTEKLSPNDLPKEGALEAGFVGGSIASFISGPWHAGIIDEQGGKGKFAVAPMPTKKTATSFIGGSNLAVFKDAKNRDGAWKFVQWLSRPEVQVQWFQAVKDLPAVQQAWQDQSLSGDPILGVFGKQLQDAKAPPAVPTWEQVAAALDAELEKVAKAGESPAAAAKAAQEKAAQIGTGA</sequence>
<dbReference type="EMBL" id="BMPI01000040">
    <property type="protein sequence ID" value="GGM57394.1"/>
    <property type="molecule type" value="Genomic_DNA"/>
</dbReference>
<dbReference type="AlphaFoldDB" id="A0A917U6F9"/>
<comment type="similarity">
    <text evidence="1">Belongs to the bacterial solute-binding protein 1 family.</text>
</comment>
<dbReference type="GO" id="GO:1901982">
    <property type="term" value="F:maltose binding"/>
    <property type="evidence" value="ECO:0007669"/>
    <property type="project" value="TreeGrafter"/>
</dbReference>
<dbReference type="InterPro" id="IPR006059">
    <property type="entry name" value="SBP"/>
</dbReference>
<dbReference type="Pfam" id="PF01547">
    <property type="entry name" value="SBP_bac_1"/>
    <property type="match status" value="1"/>
</dbReference>
<evidence type="ECO:0000256" key="3">
    <source>
        <dbReference type="ARBA" id="ARBA00022729"/>
    </source>
</evidence>
<gene>
    <name evidence="5" type="primary">lacE</name>
    <name evidence="5" type="ORF">GCM10007977_068810</name>
</gene>
<proteinExistence type="inferred from homology"/>
<accession>A0A917U6F9</accession>
<reference evidence="5" key="2">
    <citation type="submission" date="2020-09" db="EMBL/GenBank/DDBJ databases">
        <authorList>
            <person name="Sun Q."/>
            <person name="Ohkuma M."/>
        </authorList>
    </citation>
    <scope>NUCLEOTIDE SEQUENCE</scope>
    <source>
        <strain evidence="5">JCM 19831</strain>
    </source>
</reference>
<evidence type="ECO:0000313" key="5">
    <source>
        <dbReference type="EMBL" id="GGM57394.1"/>
    </source>
</evidence>
<dbReference type="GO" id="GO:0042956">
    <property type="term" value="P:maltodextrin transmembrane transport"/>
    <property type="evidence" value="ECO:0007669"/>
    <property type="project" value="TreeGrafter"/>
</dbReference>
<reference evidence="5" key="1">
    <citation type="journal article" date="2014" name="Int. J. Syst. Evol. Microbiol.">
        <title>Complete genome sequence of Corynebacterium casei LMG S-19264T (=DSM 44701T), isolated from a smear-ripened cheese.</title>
        <authorList>
            <consortium name="US DOE Joint Genome Institute (JGI-PGF)"/>
            <person name="Walter F."/>
            <person name="Albersmeier A."/>
            <person name="Kalinowski J."/>
            <person name="Ruckert C."/>
        </authorList>
    </citation>
    <scope>NUCLEOTIDE SEQUENCE</scope>
    <source>
        <strain evidence="5">JCM 19831</strain>
    </source>
</reference>
<dbReference type="RefSeq" id="WP_190254184.1">
    <property type="nucleotide sequence ID" value="NZ_BMPI01000040.1"/>
</dbReference>
<keyword evidence="2" id="KW-0813">Transport</keyword>
<evidence type="ECO:0000256" key="1">
    <source>
        <dbReference type="ARBA" id="ARBA00008520"/>
    </source>
</evidence>
<dbReference type="Gene3D" id="3.40.190.10">
    <property type="entry name" value="Periplasmic binding protein-like II"/>
    <property type="match status" value="2"/>
</dbReference>
<dbReference type="PANTHER" id="PTHR30061">
    <property type="entry name" value="MALTOSE-BINDING PERIPLASMIC PROTEIN"/>
    <property type="match status" value="1"/>
</dbReference>
<name>A0A917U6F9_9ACTN</name>
<keyword evidence="3 4" id="KW-0732">Signal</keyword>
<evidence type="ECO:0000256" key="2">
    <source>
        <dbReference type="ARBA" id="ARBA00022448"/>
    </source>
</evidence>
<dbReference type="GO" id="GO:0015768">
    <property type="term" value="P:maltose transport"/>
    <property type="evidence" value="ECO:0007669"/>
    <property type="project" value="TreeGrafter"/>
</dbReference>
<organism evidence="5 6">
    <name type="scientific">Dactylosporangium sucinum</name>
    <dbReference type="NCBI Taxonomy" id="1424081"/>
    <lineage>
        <taxon>Bacteria</taxon>
        <taxon>Bacillati</taxon>
        <taxon>Actinomycetota</taxon>
        <taxon>Actinomycetes</taxon>
        <taxon>Micromonosporales</taxon>
        <taxon>Micromonosporaceae</taxon>
        <taxon>Dactylosporangium</taxon>
    </lineage>
</organism>
<comment type="caution">
    <text evidence="5">The sequence shown here is derived from an EMBL/GenBank/DDBJ whole genome shotgun (WGS) entry which is preliminary data.</text>
</comment>
<dbReference type="SUPFAM" id="SSF53850">
    <property type="entry name" value="Periplasmic binding protein-like II"/>
    <property type="match status" value="1"/>
</dbReference>
<dbReference type="CDD" id="cd14747">
    <property type="entry name" value="PBP2_MalE"/>
    <property type="match status" value="1"/>
</dbReference>
<evidence type="ECO:0000313" key="6">
    <source>
        <dbReference type="Proteomes" id="UP000642070"/>
    </source>
</evidence>
<dbReference type="GO" id="GO:0055052">
    <property type="term" value="C:ATP-binding cassette (ABC) transporter complex, substrate-binding subunit-containing"/>
    <property type="evidence" value="ECO:0007669"/>
    <property type="project" value="TreeGrafter"/>
</dbReference>
<dbReference type="PANTHER" id="PTHR30061:SF50">
    <property type="entry name" value="MALTOSE_MALTODEXTRIN-BINDING PERIPLASMIC PROTEIN"/>
    <property type="match status" value="1"/>
</dbReference>